<sequence>MVKNCKKFNGEAAEATSVATSPTTNKRKSVAESSSSHQHRDSVAAARPKRTIHPPKSKELPYETKPKNKKVAAELRFCNQTIKELMSKKHYNYNFPFLAPVDTVALNIPNYNEIVKQPMDLGTIQSKLANNEYENADDFEKDVRLVFKNCYLFNPEGTDVNMMGHRLEAVFDKKWANKPVPEPTPQNSDVVIEKIPAIQVMENQIIRMRKELDELKKEHLKKLREQQAARKKKKQQKGKRRAPKAKHTKDTHHQVQAPPEPPKLTPPQPVVTYEMKKQVSEMVPNLSDKKLNALIKIIQDDVQIKEETCCNNNLDELAHLRSQLALFDEGVNEESSEDEASSESSEEE</sequence>
<dbReference type="Gene3D" id="1.20.920.10">
    <property type="entry name" value="Bromodomain-like"/>
    <property type="match status" value="1"/>
</dbReference>
<evidence type="ECO:0000256" key="1">
    <source>
        <dbReference type="ARBA" id="ARBA00023117"/>
    </source>
</evidence>
<dbReference type="Pfam" id="PF17035">
    <property type="entry name" value="BET"/>
    <property type="match status" value="1"/>
</dbReference>
<dbReference type="GO" id="GO:0005634">
    <property type="term" value="C:nucleus"/>
    <property type="evidence" value="ECO:0007669"/>
    <property type="project" value="TreeGrafter"/>
</dbReference>
<accession>A0A8H6BZ87</accession>
<feature type="compositionally biased region" description="Basic residues" evidence="3">
    <location>
        <begin position="229"/>
        <end position="250"/>
    </location>
</feature>
<dbReference type="InterPro" id="IPR036427">
    <property type="entry name" value="Bromodomain-like_sf"/>
</dbReference>
<dbReference type="PROSITE" id="PS50014">
    <property type="entry name" value="BROMODOMAIN_2"/>
    <property type="match status" value="1"/>
</dbReference>
<evidence type="ECO:0000259" key="4">
    <source>
        <dbReference type="PROSITE" id="PS50014"/>
    </source>
</evidence>
<feature type="region of interest" description="Disordered" evidence="3">
    <location>
        <begin position="1"/>
        <end position="66"/>
    </location>
</feature>
<dbReference type="Gene3D" id="1.20.1270.220">
    <property type="match status" value="1"/>
</dbReference>
<dbReference type="PANTHER" id="PTHR22880:SF225">
    <property type="entry name" value="BROMODOMAIN-CONTAINING PROTEIN BET-1-RELATED"/>
    <property type="match status" value="1"/>
</dbReference>
<dbReference type="AlphaFoldDB" id="A0A8H6BZ87"/>
<comment type="caution">
    <text evidence="5">The sequence shown here is derived from an EMBL/GenBank/DDBJ whole genome shotgun (WGS) entry which is preliminary data.</text>
</comment>
<dbReference type="InterPro" id="IPR038336">
    <property type="entry name" value="NET_sf"/>
</dbReference>
<dbReference type="CDD" id="cd05499">
    <property type="entry name" value="Bromo_BDF1_2_II"/>
    <property type="match status" value="1"/>
</dbReference>
<feature type="compositionally biased region" description="Basic and acidic residues" evidence="3">
    <location>
        <begin position="56"/>
        <end position="66"/>
    </location>
</feature>
<dbReference type="PRINTS" id="PR00503">
    <property type="entry name" value="BROMODOMAIN"/>
</dbReference>
<proteinExistence type="predicted"/>
<reference evidence="5 6" key="1">
    <citation type="submission" date="2020-03" db="EMBL/GenBank/DDBJ databases">
        <title>FDA dAtabase for Regulatory Grade micrObial Sequences (FDA-ARGOS): Supporting development and validation of Infectious Disease Dx tests.</title>
        <authorList>
            <person name="Campos J."/>
            <person name="Goldberg B."/>
            <person name="Tallon L."/>
            <person name="Sadzewicz L."/>
            <person name="Vavikolanu K."/>
            <person name="Mehta A."/>
            <person name="Aluvathingal J."/>
            <person name="Nadendla S."/>
            <person name="Nandy P."/>
            <person name="Geyer C."/>
            <person name="Yan Y."/>
            <person name="Sichtig H."/>
        </authorList>
    </citation>
    <scope>NUCLEOTIDE SEQUENCE [LARGE SCALE GENOMIC DNA]</scope>
    <source>
        <strain evidence="5 6">FDAARGOS_656</strain>
    </source>
</reference>
<feature type="region of interest" description="Disordered" evidence="3">
    <location>
        <begin position="328"/>
        <end position="348"/>
    </location>
</feature>
<evidence type="ECO:0000313" key="6">
    <source>
        <dbReference type="Proteomes" id="UP000536275"/>
    </source>
</evidence>
<dbReference type="PANTHER" id="PTHR22880">
    <property type="entry name" value="FALZ-RELATED BROMODOMAIN-CONTAINING PROTEINS"/>
    <property type="match status" value="1"/>
</dbReference>
<name>A0A8H6BZ87_CANAX</name>
<dbReference type="EMBL" id="JABWAD010000049">
    <property type="protein sequence ID" value="KAF6069016.1"/>
    <property type="molecule type" value="Genomic_DNA"/>
</dbReference>
<dbReference type="GO" id="GO:0006338">
    <property type="term" value="P:chromatin remodeling"/>
    <property type="evidence" value="ECO:0007669"/>
    <property type="project" value="TreeGrafter"/>
</dbReference>
<organism evidence="5 6">
    <name type="scientific">Candida albicans</name>
    <name type="common">Yeast</name>
    <dbReference type="NCBI Taxonomy" id="5476"/>
    <lineage>
        <taxon>Eukaryota</taxon>
        <taxon>Fungi</taxon>
        <taxon>Dikarya</taxon>
        <taxon>Ascomycota</taxon>
        <taxon>Saccharomycotina</taxon>
        <taxon>Pichiomycetes</taxon>
        <taxon>Debaryomycetaceae</taxon>
        <taxon>Candida/Lodderomyces clade</taxon>
        <taxon>Candida</taxon>
    </lineage>
</organism>
<dbReference type="SMART" id="SM00297">
    <property type="entry name" value="BROMO"/>
    <property type="match status" value="1"/>
</dbReference>
<dbReference type="SUPFAM" id="SSF47370">
    <property type="entry name" value="Bromodomain"/>
    <property type="match status" value="1"/>
</dbReference>
<evidence type="ECO:0000313" key="5">
    <source>
        <dbReference type="EMBL" id="KAF6069016.1"/>
    </source>
</evidence>
<dbReference type="GO" id="GO:0006355">
    <property type="term" value="P:regulation of DNA-templated transcription"/>
    <property type="evidence" value="ECO:0007669"/>
    <property type="project" value="TreeGrafter"/>
</dbReference>
<feature type="domain" description="Bromo" evidence="4">
    <location>
        <begin position="89"/>
        <end position="161"/>
    </location>
</feature>
<dbReference type="InterPro" id="IPR050935">
    <property type="entry name" value="Bromo_chromatin_reader"/>
</dbReference>
<gene>
    <name evidence="5" type="ORF">FOB64_003652</name>
</gene>
<dbReference type="InterPro" id="IPR001487">
    <property type="entry name" value="Bromodomain"/>
</dbReference>
<keyword evidence="1 2" id="KW-0103">Bromodomain</keyword>
<dbReference type="GO" id="GO:0000785">
    <property type="term" value="C:chromatin"/>
    <property type="evidence" value="ECO:0007669"/>
    <property type="project" value="TreeGrafter"/>
</dbReference>
<evidence type="ECO:0000256" key="3">
    <source>
        <dbReference type="SAM" id="MobiDB-lite"/>
    </source>
</evidence>
<feature type="compositionally biased region" description="Acidic residues" evidence="3">
    <location>
        <begin position="330"/>
        <end position="348"/>
    </location>
</feature>
<dbReference type="Proteomes" id="UP000536275">
    <property type="component" value="Unassembled WGS sequence"/>
</dbReference>
<protein>
    <submittedName>
        <fullName evidence="5">Bromodomain family protein</fullName>
    </submittedName>
</protein>
<evidence type="ECO:0000256" key="2">
    <source>
        <dbReference type="PROSITE-ProRule" id="PRU00035"/>
    </source>
</evidence>
<feature type="compositionally biased region" description="Pro residues" evidence="3">
    <location>
        <begin position="258"/>
        <end position="268"/>
    </location>
</feature>
<dbReference type="Pfam" id="PF00439">
    <property type="entry name" value="Bromodomain"/>
    <property type="match status" value="1"/>
</dbReference>
<dbReference type="InterPro" id="IPR027353">
    <property type="entry name" value="NET_dom"/>
</dbReference>
<feature type="region of interest" description="Disordered" evidence="3">
    <location>
        <begin position="224"/>
        <end position="268"/>
    </location>
</feature>